<organism evidence="5 6">
    <name type="scientific">Yersinia kristensenii</name>
    <dbReference type="NCBI Taxonomy" id="28152"/>
    <lineage>
        <taxon>Bacteria</taxon>
        <taxon>Pseudomonadati</taxon>
        <taxon>Pseudomonadota</taxon>
        <taxon>Gammaproteobacteria</taxon>
        <taxon>Enterobacterales</taxon>
        <taxon>Yersiniaceae</taxon>
        <taxon>Yersinia</taxon>
    </lineage>
</organism>
<evidence type="ECO:0000313" key="6">
    <source>
        <dbReference type="Proteomes" id="UP000045824"/>
    </source>
</evidence>
<sequence length="236" mass="28125">MTVNILYVCTGNYFSFFKDFYVSCEKLFLPDCKKKYFVFTDIDTSSFDINDDIEYIKIEKNCWPLNTLLRFSYFNIVRNKILKSDYVFFFNANALIVKEFSSDLLPTEDENYLVGVVHPGYENKPSFLYPWERRIKSQCRIGYLCKGTYYQGCFSGGRTNEYVDLIDTCRLNTEKDLKKNIIAKVHDESYLNHYFKNKKPKSLSSLYSWPEKYGDNENAIIIMRDKEKYEWYSLIK</sequence>
<dbReference type="InterPro" id="IPR029044">
    <property type="entry name" value="Nucleotide-diphossugar_trans"/>
</dbReference>
<accession>A0A0T9L978</accession>
<dbReference type="PANTHER" id="PTHR10462">
    <property type="entry name" value="GLYCOSYLTRANSFERASE-RELATED"/>
    <property type="match status" value="1"/>
</dbReference>
<evidence type="ECO:0000313" key="5">
    <source>
        <dbReference type="EMBL" id="CNE66915.1"/>
    </source>
</evidence>
<dbReference type="GO" id="GO:0016020">
    <property type="term" value="C:membrane"/>
    <property type="evidence" value="ECO:0007669"/>
    <property type="project" value="InterPro"/>
</dbReference>
<name>A0A0T9L978_YERKR</name>
<dbReference type="InterPro" id="IPR005076">
    <property type="entry name" value="Glyco_trans_6"/>
</dbReference>
<dbReference type="RefSeq" id="WP_050119287.1">
    <property type="nucleotide sequence ID" value="NZ_CAWMAB010000006.1"/>
</dbReference>
<dbReference type="Pfam" id="PF03414">
    <property type="entry name" value="Glyco_transf_6"/>
    <property type="match status" value="1"/>
</dbReference>
<evidence type="ECO:0000256" key="2">
    <source>
        <dbReference type="ARBA" id="ARBA00010413"/>
    </source>
</evidence>
<keyword evidence="4 5" id="KW-0808">Transferase</keyword>
<dbReference type="InterPro" id="IPR048174">
    <property type="entry name" value="WbnI-like"/>
</dbReference>
<evidence type="ECO:0000256" key="4">
    <source>
        <dbReference type="ARBA" id="ARBA00022679"/>
    </source>
</evidence>
<keyword evidence="3" id="KW-0328">Glycosyltransferase</keyword>
<comment type="similarity">
    <text evidence="2">Belongs to the glycosyltransferase 6 family.</text>
</comment>
<dbReference type="Gene3D" id="3.90.550.10">
    <property type="entry name" value="Spore Coat Polysaccharide Biosynthesis Protein SpsA, Chain A"/>
    <property type="match status" value="1"/>
</dbReference>
<dbReference type="GO" id="GO:0016758">
    <property type="term" value="F:hexosyltransferase activity"/>
    <property type="evidence" value="ECO:0007669"/>
    <property type="project" value="InterPro"/>
</dbReference>
<gene>
    <name evidence="5" type="ORF">ERS008491_01935</name>
</gene>
<dbReference type="Proteomes" id="UP000045824">
    <property type="component" value="Unassembled WGS sequence"/>
</dbReference>
<dbReference type="EMBL" id="CPYI01000006">
    <property type="protein sequence ID" value="CNE66915.1"/>
    <property type="molecule type" value="Genomic_DNA"/>
</dbReference>
<dbReference type="AlphaFoldDB" id="A0A0T9L978"/>
<protein>
    <submittedName>
        <fullName evidence="5">Glycosyltransferase family 6</fullName>
    </submittedName>
</protein>
<dbReference type="NCBIfam" id="NF041524">
    <property type="entry name" value="Gltr_6"/>
    <property type="match status" value="1"/>
</dbReference>
<dbReference type="SUPFAM" id="SSF53448">
    <property type="entry name" value="Nucleotide-diphospho-sugar transferases"/>
    <property type="match status" value="1"/>
</dbReference>
<reference evidence="5 6" key="1">
    <citation type="submission" date="2015-03" db="EMBL/GenBank/DDBJ databases">
        <authorList>
            <person name="Murphy D."/>
        </authorList>
    </citation>
    <scope>NUCLEOTIDE SEQUENCE [LARGE SCALE GENOMIC DNA]</scope>
    <source>
        <strain evidence="5 6">FCF326</strain>
    </source>
</reference>
<dbReference type="GO" id="GO:0005975">
    <property type="term" value="P:carbohydrate metabolic process"/>
    <property type="evidence" value="ECO:0007669"/>
    <property type="project" value="InterPro"/>
</dbReference>
<proteinExistence type="inferred from homology"/>
<evidence type="ECO:0000256" key="3">
    <source>
        <dbReference type="ARBA" id="ARBA00022676"/>
    </source>
</evidence>
<comment type="cofactor">
    <cofactor evidence="1">
        <name>Mn(2+)</name>
        <dbReference type="ChEBI" id="CHEBI:29035"/>
    </cofactor>
</comment>
<dbReference type="PANTHER" id="PTHR10462:SF53">
    <property type="entry name" value="HISTO-BLOOD GROUP ABO SYSTEM TRANSFERASE 1-LIKE"/>
    <property type="match status" value="1"/>
</dbReference>
<evidence type="ECO:0000256" key="1">
    <source>
        <dbReference type="ARBA" id="ARBA00001936"/>
    </source>
</evidence>